<evidence type="ECO:0000256" key="3">
    <source>
        <dbReference type="ARBA" id="ARBA00022833"/>
    </source>
</evidence>
<feature type="domain" description="FLYWCH-type" evidence="4">
    <location>
        <begin position="31"/>
        <end position="87"/>
    </location>
</feature>
<keyword evidence="3" id="KW-0862">Zinc</keyword>
<dbReference type="PhylomeDB" id="B4JS58"/>
<protein>
    <submittedName>
        <fullName evidence="5">GH21988</fullName>
    </submittedName>
</protein>
<evidence type="ECO:0000256" key="2">
    <source>
        <dbReference type="ARBA" id="ARBA00022771"/>
    </source>
</evidence>
<dbReference type="GO" id="GO:0008270">
    <property type="term" value="F:zinc ion binding"/>
    <property type="evidence" value="ECO:0007669"/>
    <property type="project" value="UniProtKB-KW"/>
</dbReference>
<dbReference type="Pfam" id="PF04500">
    <property type="entry name" value="FLYWCH"/>
    <property type="match status" value="4"/>
</dbReference>
<dbReference type="HOGENOM" id="CLU_053211_0_0_1"/>
<dbReference type="OMA" id="YRFVISY"/>
<keyword evidence="2" id="KW-0863">Zinc-finger</keyword>
<dbReference type="eggNOG" id="ENOG502SYBH">
    <property type="taxonomic scope" value="Eukaryota"/>
</dbReference>
<evidence type="ECO:0000313" key="6">
    <source>
        <dbReference type="Proteomes" id="UP000001070"/>
    </source>
</evidence>
<keyword evidence="1" id="KW-0479">Metal-binding</keyword>
<dbReference type="InterPro" id="IPR007588">
    <property type="entry name" value="Znf_FLYWCH"/>
</dbReference>
<reference evidence="5 6" key="1">
    <citation type="journal article" date="2007" name="Nature">
        <title>Evolution of genes and genomes on the Drosophila phylogeny.</title>
        <authorList>
            <consortium name="Drosophila 12 Genomes Consortium"/>
            <person name="Clark A.G."/>
            <person name="Eisen M.B."/>
            <person name="Smith D.R."/>
            <person name="Bergman C.M."/>
            <person name="Oliver B."/>
            <person name="Markow T.A."/>
            <person name="Kaufman T.C."/>
            <person name="Kellis M."/>
            <person name="Gelbart W."/>
            <person name="Iyer V.N."/>
            <person name="Pollard D.A."/>
            <person name="Sackton T.B."/>
            <person name="Larracuente A.M."/>
            <person name="Singh N.D."/>
            <person name="Abad J.P."/>
            <person name="Abt D.N."/>
            <person name="Adryan B."/>
            <person name="Aguade M."/>
            <person name="Akashi H."/>
            <person name="Anderson W.W."/>
            <person name="Aquadro C.F."/>
            <person name="Ardell D.H."/>
            <person name="Arguello R."/>
            <person name="Artieri C.G."/>
            <person name="Barbash D.A."/>
            <person name="Barker D."/>
            <person name="Barsanti P."/>
            <person name="Batterham P."/>
            <person name="Batzoglou S."/>
            <person name="Begun D."/>
            <person name="Bhutkar A."/>
            <person name="Blanco E."/>
            <person name="Bosak S.A."/>
            <person name="Bradley R.K."/>
            <person name="Brand A.D."/>
            <person name="Brent M.R."/>
            <person name="Brooks A.N."/>
            <person name="Brown R.H."/>
            <person name="Butlin R.K."/>
            <person name="Caggese C."/>
            <person name="Calvi B.R."/>
            <person name="Bernardo de Carvalho A."/>
            <person name="Caspi A."/>
            <person name="Castrezana S."/>
            <person name="Celniker S.E."/>
            <person name="Chang J.L."/>
            <person name="Chapple C."/>
            <person name="Chatterji S."/>
            <person name="Chinwalla A."/>
            <person name="Civetta A."/>
            <person name="Clifton S.W."/>
            <person name="Comeron J.M."/>
            <person name="Costello J.C."/>
            <person name="Coyne J.A."/>
            <person name="Daub J."/>
            <person name="David R.G."/>
            <person name="Delcher A.L."/>
            <person name="Delehaunty K."/>
            <person name="Do C.B."/>
            <person name="Ebling H."/>
            <person name="Edwards K."/>
            <person name="Eickbush T."/>
            <person name="Evans J.D."/>
            <person name="Filipski A."/>
            <person name="Findeiss S."/>
            <person name="Freyhult E."/>
            <person name="Fulton L."/>
            <person name="Fulton R."/>
            <person name="Garcia A.C."/>
            <person name="Gardiner A."/>
            <person name="Garfield D.A."/>
            <person name="Garvin B.E."/>
            <person name="Gibson G."/>
            <person name="Gilbert D."/>
            <person name="Gnerre S."/>
            <person name="Godfrey J."/>
            <person name="Good R."/>
            <person name="Gotea V."/>
            <person name="Gravely B."/>
            <person name="Greenberg A.J."/>
            <person name="Griffiths-Jones S."/>
            <person name="Gross S."/>
            <person name="Guigo R."/>
            <person name="Gustafson E.A."/>
            <person name="Haerty W."/>
            <person name="Hahn M.W."/>
            <person name="Halligan D.L."/>
            <person name="Halpern A.L."/>
            <person name="Halter G.M."/>
            <person name="Han M.V."/>
            <person name="Heger A."/>
            <person name="Hillier L."/>
            <person name="Hinrichs A.S."/>
            <person name="Holmes I."/>
            <person name="Hoskins R.A."/>
            <person name="Hubisz M.J."/>
            <person name="Hultmark D."/>
            <person name="Huntley M.A."/>
            <person name="Jaffe D.B."/>
            <person name="Jagadeeshan S."/>
            <person name="Jeck W.R."/>
            <person name="Johnson J."/>
            <person name="Jones C.D."/>
            <person name="Jordan W.C."/>
            <person name="Karpen G.H."/>
            <person name="Kataoka E."/>
            <person name="Keightley P.D."/>
            <person name="Kheradpour P."/>
            <person name="Kirkness E.F."/>
            <person name="Koerich L.B."/>
            <person name="Kristiansen K."/>
            <person name="Kudrna D."/>
            <person name="Kulathinal R.J."/>
            <person name="Kumar S."/>
            <person name="Kwok R."/>
            <person name="Lander E."/>
            <person name="Langley C.H."/>
            <person name="Lapoint R."/>
            <person name="Lazzaro B.P."/>
            <person name="Lee S.J."/>
            <person name="Levesque L."/>
            <person name="Li R."/>
            <person name="Lin C.F."/>
            <person name="Lin M.F."/>
            <person name="Lindblad-Toh K."/>
            <person name="Llopart A."/>
            <person name="Long M."/>
            <person name="Low L."/>
            <person name="Lozovsky E."/>
            <person name="Lu J."/>
            <person name="Luo M."/>
            <person name="Machado C.A."/>
            <person name="Makalowski W."/>
            <person name="Marzo M."/>
            <person name="Matsuda M."/>
            <person name="Matzkin L."/>
            <person name="McAllister B."/>
            <person name="McBride C.S."/>
            <person name="McKernan B."/>
            <person name="McKernan K."/>
            <person name="Mendez-Lago M."/>
            <person name="Minx P."/>
            <person name="Mollenhauer M.U."/>
            <person name="Montooth K."/>
            <person name="Mount S.M."/>
            <person name="Mu X."/>
            <person name="Myers E."/>
            <person name="Negre B."/>
            <person name="Newfeld S."/>
            <person name="Nielsen R."/>
            <person name="Noor M.A."/>
            <person name="O'Grady P."/>
            <person name="Pachter L."/>
            <person name="Papaceit M."/>
            <person name="Parisi M.J."/>
            <person name="Parisi M."/>
            <person name="Parts L."/>
            <person name="Pedersen J.S."/>
            <person name="Pesole G."/>
            <person name="Phillippy A.M."/>
            <person name="Ponting C.P."/>
            <person name="Pop M."/>
            <person name="Porcelli D."/>
            <person name="Powell J.R."/>
            <person name="Prohaska S."/>
            <person name="Pruitt K."/>
            <person name="Puig M."/>
            <person name="Quesneville H."/>
            <person name="Ram K.R."/>
            <person name="Rand D."/>
            <person name="Rasmussen M.D."/>
            <person name="Reed L.K."/>
            <person name="Reenan R."/>
            <person name="Reily A."/>
            <person name="Remington K.A."/>
            <person name="Rieger T.T."/>
            <person name="Ritchie M.G."/>
            <person name="Robin C."/>
            <person name="Rogers Y.H."/>
            <person name="Rohde C."/>
            <person name="Rozas J."/>
            <person name="Rubenfield M.J."/>
            <person name="Ruiz A."/>
            <person name="Russo S."/>
            <person name="Salzberg S.L."/>
            <person name="Sanchez-Gracia A."/>
            <person name="Saranga D.J."/>
            <person name="Sato H."/>
            <person name="Schaeffer S.W."/>
            <person name="Schatz M.C."/>
            <person name="Schlenke T."/>
            <person name="Schwartz R."/>
            <person name="Segarra C."/>
            <person name="Singh R.S."/>
            <person name="Sirot L."/>
            <person name="Sirota M."/>
            <person name="Sisneros N.B."/>
            <person name="Smith C.D."/>
            <person name="Smith T.F."/>
            <person name="Spieth J."/>
            <person name="Stage D.E."/>
            <person name="Stark A."/>
            <person name="Stephan W."/>
            <person name="Strausberg R.L."/>
            <person name="Strempel S."/>
            <person name="Sturgill D."/>
            <person name="Sutton G."/>
            <person name="Sutton G.G."/>
            <person name="Tao W."/>
            <person name="Teichmann S."/>
            <person name="Tobari Y.N."/>
            <person name="Tomimura Y."/>
            <person name="Tsolas J.M."/>
            <person name="Valente V.L."/>
            <person name="Venter E."/>
            <person name="Venter J.C."/>
            <person name="Vicario S."/>
            <person name="Vieira F.G."/>
            <person name="Vilella A.J."/>
            <person name="Villasante A."/>
            <person name="Walenz B."/>
            <person name="Wang J."/>
            <person name="Wasserman M."/>
            <person name="Watts T."/>
            <person name="Wilson D."/>
            <person name="Wilson R.K."/>
            <person name="Wing R.A."/>
            <person name="Wolfner M.F."/>
            <person name="Wong A."/>
            <person name="Wong G.K."/>
            <person name="Wu C.I."/>
            <person name="Wu G."/>
            <person name="Yamamoto D."/>
            <person name="Yang H.P."/>
            <person name="Yang S.P."/>
            <person name="Yorke J.A."/>
            <person name="Yoshida K."/>
            <person name="Zdobnov E."/>
            <person name="Zhang P."/>
            <person name="Zhang Y."/>
            <person name="Zimin A.V."/>
            <person name="Baldwin J."/>
            <person name="Abdouelleil A."/>
            <person name="Abdulkadir J."/>
            <person name="Abebe A."/>
            <person name="Abera B."/>
            <person name="Abreu J."/>
            <person name="Acer S.C."/>
            <person name="Aftuck L."/>
            <person name="Alexander A."/>
            <person name="An P."/>
            <person name="Anderson E."/>
            <person name="Anderson S."/>
            <person name="Arachi H."/>
            <person name="Azer M."/>
            <person name="Bachantsang P."/>
            <person name="Barry A."/>
            <person name="Bayul T."/>
            <person name="Berlin A."/>
            <person name="Bessette D."/>
            <person name="Bloom T."/>
            <person name="Blye J."/>
            <person name="Boguslavskiy L."/>
            <person name="Bonnet C."/>
            <person name="Boukhgalter B."/>
            <person name="Bourzgui I."/>
            <person name="Brown A."/>
            <person name="Cahill P."/>
            <person name="Channer S."/>
            <person name="Cheshatsang Y."/>
            <person name="Chuda L."/>
            <person name="Citroen M."/>
            <person name="Collymore A."/>
            <person name="Cooke P."/>
            <person name="Costello M."/>
            <person name="D'Aco K."/>
            <person name="Daza R."/>
            <person name="De Haan G."/>
            <person name="DeGray S."/>
            <person name="DeMaso C."/>
            <person name="Dhargay N."/>
            <person name="Dooley K."/>
            <person name="Dooley E."/>
            <person name="Doricent M."/>
            <person name="Dorje P."/>
            <person name="Dorjee K."/>
            <person name="Dupes A."/>
            <person name="Elong R."/>
            <person name="Falk J."/>
            <person name="Farina A."/>
            <person name="Faro S."/>
            <person name="Ferguson D."/>
            <person name="Fisher S."/>
            <person name="Foley C.D."/>
            <person name="Franke A."/>
            <person name="Friedrich D."/>
            <person name="Gadbois L."/>
            <person name="Gearin G."/>
            <person name="Gearin C.R."/>
            <person name="Giannoukos G."/>
            <person name="Goode T."/>
            <person name="Graham J."/>
            <person name="Grandbois E."/>
            <person name="Grewal S."/>
            <person name="Gyaltsen K."/>
            <person name="Hafez N."/>
            <person name="Hagos B."/>
            <person name="Hall J."/>
            <person name="Henson C."/>
            <person name="Hollinger A."/>
            <person name="Honan T."/>
            <person name="Huard M.D."/>
            <person name="Hughes L."/>
            <person name="Hurhula B."/>
            <person name="Husby M.E."/>
            <person name="Kamat A."/>
            <person name="Kanga B."/>
            <person name="Kashin S."/>
            <person name="Khazanovich D."/>
            <person name="Kisner P."/>
            <person name="Lance K."/>
            <person name="Lara M."/>
            <person name="Lee W."/>
            <person name="Lennon N."/>
            <person name="Letendre F."/>
            <person name="LeVine R."/>
            <person name="Lipovsky A."/>
            <person name="Liu X."/>
            <person name="Liu J."/>
            <person name="Liu S."/>
            <person name="Lokyitsang T."/>
            <person name="Lokyitsang Y."/>
            <person name="Lubonja R."/>
            <person name="Lui A."/>
            <person name="MacDonald P."/>
            <person name="Magnisalis V."/>
            <person name="Maru K."/>
            <person name="Matthews C."/>
            <person name="McCusker W."/>
            <person name="McDonough S."/>
            <person name="Mehta T."/>
            <person name="Meldrim J."/>
            <person name="Meneus L."/>
            <person name="Mihai O."/>
            <person name="Mihalev A."/>
            <person name="Mihova T."/>
            <person name="Mittelman R."/>
            <person name="Mlenga V."/>
            <person name="Montmayeur A."/>
            <person name="Mulrain L."/>
            <person name="Navidi A."/>
            <person name="Naylor J."/>
            <person name="Negash T."/>
            <person name="Nguyen T."/>
            <person name="Nguyen N."/>
            <person name="Nicol R."/>
            <person name="Norbu C."/>
            <person name="Norbu N."/>
            <person name="Novod N."/>
            <person name="O'Neill B."/>
            <person name="Osman S."/>
            <person name="Markiewicz E."/>
            <person name="Oyono O.L."/>
            <person name="Patti C."/>
            <person name="Phunkhang P."/>
            <person name="Pierre F."/>
            <person name="Priest M."/>
            <person name="Raghuraman S."/>
            <person name="Rege F."/>
            <person name="Reyes R."/>
            <person name="Rise C."/>
            <person name="Rogov P."/>
            <person name="Ross K."/>
            <person name="Ryan E."/>
            <person name="Settipalli S."/>
            <person name="Shea T."/>
            <person name="Sherpa N."/>
            <person name="Shi L."/>
            <person name="Shih D."/>
            <person name="Sparrow T."/>
            <person name="Spaulding J."/>
            <person name="Stalker J."/>
            <person name="Stange-Thomann N."/>
            <person name="Stavropoulos S."/>
            <person name="Stone C."/>
            <person name="Strader C."/>
            <person name="Tesfaye S."/>
            <person name="Thomson T."/>
            <person name="Thoulutsang Y."/>
            <person name="Thoulutsang D."/>
            <person name="Topham K."/>
            <person name="Topping I."/>
            <person name="Tsamla T."/>
            <person name="Vassiliev H."/>
            <person name="Vo A."/>
            <person name="Wangchuk T."/>
            <person name="Wangdi T."/>
            <person name="Weiand M."/>
            <person name="Wilkinson J."/>
            <person name="Wilson A."/>
            <person name="Yadav S."/>
            <person name="Young G."/>
            <person name="Yu Q."/>
            <person name="Zembek L."/>
            <person name="Zhong D."/>
            <person name="Zimmer A."/>
            <person name="Zwirko Z."/>
            <person name="Jaffe D.B."/>
            <person name="Alvarez P."/>
            <person name="Brockman W."/>
            <person name="Butler J."/>
            <person name="Chin C."/>
            <person name="Gnerre S."/>
            <person name="Grabherr M."/>
            <person name="Kleber M."/>
            <person name="Mauceli E."/>
            <person name="MacCallum I."/>
        </authorList>
    </citation>
    <scope>NUCLEOTIDE SEQUENCE [LARGE SCALE GENOMIC DNA]</scope>
    <source>
        <strain evidence="6">Tucson 15287-2541.00</strain>
    </source>
</reference>
<organism evidence="6">
    <name type="scientific">Drosophila grimshawi</name>
    <name type="common">Hawaiian fruit fly</name>
    <name type="synonym">Idiomyia grimshawi</name>
    <dbReference type="NCBI Taxonomy" id="7222"/>
    <lineage>
        <taxon>Eukaryota</taxon>
        <taxon>Metazoa</taxon>
        <taxon>Ecdysozoa</taxon>
        <taxon>Arthropoda</taxon>
        <taxon>Hexapoda</taxon>
        <taxon>Insecta</taxon>
        <taxon>Pterygota</taxon>
        <taxon>Neoptera</taxon>
        <taxon>Endopterygota</taxon>
        <taxon>Diptera</taxon>
        <taxon>Brachycera</taxon>
        <taxon>Muscomorpha</taxon>
        <taxon>Ephydroidea</taxon>
        <taxon>Drosophilidae</taxon>
        <taxon>Drosophila</taxon>
        <taxon>Hawaiian Drosophila</taxon>
    </lineage>
</organism>
<dbReference type="AlphaFoldDB" id="B4JS58"/>
<dbReference type="Proteomes" id="UP000001070">
    <property type="component" value="Unassembled WGS sequence"/>
</dbReference>
<evidence type="ECO:0000259" key="4">
    <source>
        <dbReference type="Pfam" id="PF04500"/>
    </source>
</evidence>
<accession>B4JS58</accession>
<dbReference type="InParanoid" id="B4JS58"/>
<evidence type="ECO:0000313" key="5">
    <source>
        <dbReference type="EMBL" id="EDV94598.1"/>
    </source>
</evidence>
<sequence>MALLSDFKIHLPLLTRKSAKKESFDHLDVCFTRSNRGNNLLTINGKPFTLNRRIKDACYWECVKLRCKYIKCTARVVTKSNQISALHGDVWLQRSYSMVANRRGGQNLLYSGHMYTAERKNLTTINWVCTKNSNRQLRCPARCVTTGNRSIKLSRRAHNHASNLFSMHKLNARPDSVQTHSILAQYVRSNRGTDLVYYEGNTYTPNEKLREGQKSRDWKCSMYHKAKCRARLVTRLTNDVITRYLPVDSVVNAQGNSSLVKCPKLRFIRGQRNSVQLVYDQYAYAKNNKHRATTYWNCRIRRTGVACNARLSTTKLPNGNYKVCLTRTEHNHAPSKRISHMLNQLS</sequence>
<feature type="domain" description="FLYWCH-type" evidence="4">
    <location>
        <begin position="186"/>
        <end position="242"/>
    </location>
</feature>
<name>B4JS58_DROGR</name>
<proteinExistence type="predicted"/>
<feature type="domain" description="FLYWCH-type" evidence="4">
    <location>
        <begin position="267"/>
        <end position="332"/>
    </location>
</feature>
<dbReference type="OrthoDB" id="167578at2759"/>
<dbReference type="EMBL" id="CH916373">
    <property type="protein sequence ID" value="EDV94598.1"/>
    <property type="molecule type" value="Genomic_DNA"/>
</dbReference>
<keyword evidence="6" id="KW-1185">Reference proteome</keyword>
<gene>
    <name evidence="5" type="primary">Dgri\GH21988</name>
    <name evidence="5" type="ORF">Dgri_GH21988</name>
</gene>
<feature type="domain" description="FLYWCH-type" evidence="4">
    <location>
        <begin position="99"/>
        <end position="160"/>
    </location>
</feature>
<evidence type="ECO:0000256" key="1">
    <source>
        <dbReference type="ARBA" id="ARBA00022723"/>
    </source>
</evidence>
<dbReference type="Gene3D" id="2.20.25.240">
    <property type="match status" value="4"/>
</dbReference>